<feature type="signal peptide" evidence="1">
    <location>
        <begin position="1"/>
        <end position="20"/>
    </location>
</feature>
<keyword evidence="1" id="KW-0732">Signal</keyword>
<name>A0A0L8BTU0_VIBPH</name>
<sequence length="219" mass="24027">MKKILIPAILAASFTQAASASQFNEGWEFSLGLGGAYSASEDITIKRDNASDIELGDVEFENKPFQAPLYYTIRGGKWSLNDGWADSTAFEMELIHHKIYAKGSDLSQGVSKFEVTDGYNLLYVNYAVKKDHWIARAGIGAAIPHPDVIIDGERTHGGYQLAGITGQLSLEREFELNETFALGIESKVTYSYADIDIDGGSVEVPNTAIHLVANLKYRL</sequence>
<keyword evidence="3" id="KW-0614">Plasmid</keyword>
<dbReference type="EMBL" id="LHQV01000026">
    <property type="protein sequence ID" value="OQJ96281.1"/>
    <property type="molecule type" value="Genomic_DNA"/>
</dbReference>
<dbReference type="Proteomes" id="UP000191946">
    <property type="component" value="Unassembled WGS sequence"/>
</dbReference>
<reference evidence="3" key="2">
    <citation type="submission" date="2022-05" db="EMBL/GenBank/DDBJ databases">
        <title>Megaplasmid of Vibrio parahaemolyticus.</title>
        <authorList>
            <person name="Strauch E."/>
            <person name="Borowiak M."/>
        </authorList>
    </citation>
    <scope>NUCLEOTIDE SEQUENCE</scope>
    <source>
        <strain evidence="3">16-VB00198</strain>
        <plasmid evidence="3">pVP-16-VB00198-1</plasmid>
    </source>
</reference>
<evidence type="ECO:0008006" key="6">
    <source>
        <dbReference type="Google" id="ProtNLM"/>
    </source>
</evidence>
<protein>
    <recommendedName>
        <fullName evidence="6">Outer membrane protein beta-barrel domain-containing protein</fullName>
    </recommendedName>
</protein>
<evidence type="ECO:0000313" key="3">
    <source>
        <dbReference type="EMBL" id="UYV30144.1"/>
    </source>
</evidence>
<evidence type="ECO:0000313" key="5">
    <source>
        <dbReference type="Proteomes" id="UP001163036"/>
    </source>
</evidence>
<dbReference type="AlphaFoldDB" id="A0A0L8BTU0"/>
<feature type="chain" id="PRO_5044544803" description="Outer membrane protein beta-barrel domain-containing protein" evidence="1">
    <location>
        <begin position="21"/>
        <end position="219"/>
    </location>
</feature>
<gene>
    <name evidence="2" type="ORF">AKG60_25290</name>
    <name evidence="3" type="ORF">M5598_24040</name>
</gene>
<keyword evidence="4" id="KW-1185">Reference proteome</keyword>
<evidence type="ECO:0000313" key="2">
    <source>
        <dbReference type="EMBL" id="OQJ96281.1"/>
    </source>
</evidence>
<reference evidence="2 4" key="1">
    <citation type="submission" date="2015-08" db="EMBL/GenBank/DDBJ databases">
        <title>Draft Genome Sequences of Vibrio parahaemolyticus Strains.</title>
        <authorList>
            <person name="Gonzalez-Escalona N."/>
            <person name="DePaola A."/>
        </authorList>
    </citation>
    <scope>NUCLEOTIDE SEQUENCE [LARGE SCALE GENOMIC DNA]</scope>
    <source>
        <strain evidence="2 4">CFSAN001621</strain>
    </source>
</reference>
<geneLocation type="plasmid" evidence="3 5">
    <name>pVP-16-VB00198-1</name>
</geneLocation>
<dbReference type="Proteomes" id="UP001163036">
    <property type="component" value="Plasmid pVP-16-VB00198-1"/>
</dbReference>
<accession>A0A0L8BTU0</accession>
<dbReference type="EMBL" id="CP097357">
    <property type="protein sequence ID" value="UYV30144.1"/>
    <property type="molecule type" value="Genomic_DNA"/>
</dbReference>
<evidence type="ECO:0000313" key="4">
    <source>
        <dbReference type="Proteomes" id="UP000191946"/>
    </source>
</evidence>
<proteinExistence type="predicted"/>
<evidence type="ECO:0000256" key="1">
    <source>
        <dbReference type="SAM" id="SignalP"/>
    </source>
</evidence>
<dbReference type="RefSeq" id="WP_048516117.1">
    <property type="nucleotide sequence ID" value="NZ_CP062152.1"/>
</dbReference>
<organism evidence="3 5">
    <name type="scientific">Vibrio parahaemolyticus</name>
    <dbReference type="NCBI Taxonomy" id="670"/>
    <lineage>
        <taxon>Bacteria</taxon>
        <taxon>Pseudomonadati</taxon>
        <taxon>Pseudomonadota</taxon>
        <taxon>Gammaproteobacteria</taxon>
        <taxon>Vibrionales</taxon>
        <taxon>Vibrionaceae</taxon>
        <taxon>Vibrio</taxon>
    </lineage>
</organism>